<evidence type="ECO:0000256" key="1">
    <source>
        <dbReference type="ARBA" id="ARBA00022884"/>
    </source>
</evidence>
<dbReference type="InterPro" id="IPR000504">
    <property type="entry name" value="RRM_dom"/>
</dbReference>
<dbReference type="InterPro" id="IPR012677">
    <property type="entry name" value="Nucleotide-bd_a/b_plait_sf"/>
</dbReference>
<dbReference type="CDD" id="cd21608">
    <property type="entry name" value="RRM2_NsCP33_like"/>
    <property type="match status" value="1"/>
</dbReference>
<dbReference type="GO" id="GO:0003723">
    <property type="term" value="F:RNA binding"/>
    <property type="evidence" value="ECO:0007669"/>
    <property type="project" value="UniProtKB-UniRule"/>
</dbReference>
<evidence type="ECO:0000259" key="4">
    <source>
        <dbReference type="PROSITE" id="PS50102"/>
    </source>
</evidence>
<dbReference type="Gene3D" id="3.30.70.330">
    <property type="match status" value="1"/>
</dbReference>
<accession>Q8GU29</accession>
<dbReference type="PANTHER" id="PTHR48027">
    <property type="entry name" value="HETEROGENEOUS NUCLEAR RIBONUCLEOPROTEIN 87F-RELATED"/>
    <property type="match status" value="1"/>
</dbReference>
<protein>
    <submittedName>
        <fullName evidence="5">Glycin-rich RNA binding protein</fullName>
    </submittedName>
</protein>
<gene>
    <name evidence="5" type="primary">rnp</name>
</gene>
<dbReference type="InterPro" id="IPR048289">
    <property type="entry name" value="RRM2_NsCP33-like"/>
</dbReference>
<keyword evidence="1 2" id="KW-0694">RNA-binding</keyword>
<feature type="region of interest" description="Disordered" evidence="3">
    <location>
        <begin position="71"/>
        <end position="97"/>
    </location>
</feature>
<dbReference type="EMBL" id="AJ320241">
    <property type="protein sequence ID" value="CAC86462.1"/>
    <property type="molecule type" value="mRNA"/>
</dbReference>
<reference evidence="5" key="1">
    <citation type="submission" date="2001-07" db="EMBL/GenBank/DDBJ databases">
        <title>Isolation and characterization of a cDNA clone encoding a putative glycine rich-RNA binding protein in Polytomella sp.</title>
        <authorList>
            <person name="Atteia A."/>
        </authorList>
    </citation>
    <scope>NUCLEOTIDE SEQUENCE</scope>
</reference>
<feature type="region of interest" description="Disordered" evidence="3">
    <location>
        <begin position="130"/>
        <end position="177"/>
    </location>
</feature>
<feature type="domain" description="RRM" evidence="4">
    <location>
        <begin position="3"/>
        <end position="80"/>
    </location>
</feature>
<evidence type="ECO:0000256" key="3">
    <source>
        <dbReference type="SAM" id="MobiDB-lite"/>
    </source>
</evidence>
<dbReference type="AlphaFoldDB" id="Q8GU29"/>
<dbReference type="InterPro" id="IPR052462">
    <property type="entry name" value="SLIRP/GR-RBP-like"/>
</dbReference>
<dbReference type="Pfam" id="PF00076">
    <property type="entry name" value="RRM_1"/>
    <property type="match status" value="1"/>
</dbReference>
<sequence>MSSRLYVGNLSWNAKEEDLRTYFGKFGEVEEASIALDRESGRSRGFGFVTLPADVAKDAIEKTNGAEFMGRNIKVNEASPPGERPPRTNNYGGGYGDFNGNGGGRDYGRGGYGRGNGGYGGRNAGYGGRGNFGGQGGYGDNRFGNDNFGGSYGGRGGYRGPRGPSAEENNSNNYGGY</sequence>
<feature type="compositionally biased region" description="Polar residues" evidence="3">
    <location>
        <begin position="167"/>
        <end position="177"/>
    </location>
</feature>
<dbReference type="SMART" id="SM00360">
    <property type="entry name" value="RRM"/>
    <property type="match status" value="1"/>
</dbReference>
<organism evidence="5">
    <name type="scientific">Polytomella sp. Pringsheim 198.80</name>
    <dbReference type="NCBI Taxonomy" id="37502"/>
    <lineage>
        <taxon>Eukaryota</taxon>
        <taxon>Viridiplantae</taxon>
        <taxon>Chlorophyta</taxon>
        <taxon>core chlorophytes</taxon>
        <taxon>Chlorophyceae</taxon>
        <taxon>CS clade</taxon>
        <taxon>Chlamydomonadales</taxon>
        <taxon>Chlamydomonadaceae</taxon>
        <taxon>Polytomella</taxon>
    </lineage>
</organism>
<dbReference type="InterPro" id="IPR035979">
    <property type="entry name" value="RBD_domain_sf"/>
</dbReference>
<feature type="compositionally biased region" description="Gly residues" evidence="3">
    <location>
        <begin position="150"/>
        <end position="160"/>
    </location>
</feature>
<name>Q8GU29_9CHLO</name>
<evidence type="ECO:0000256" key="2">
    <source>
        <dbReference type="PROSITE-ProRule" id="PRU00176"/>
    </source>
</evidence>
<evidence type="ECO:0000313" key="5">
    <source>
        <dbReference type="EMBL" id="CAC86462.1"/>
    </source>
</evidence>
<proteinExistence type="evidence at transcript level"/>
<feature type="compositionally biased region" description="Gly residues" evidence="3">
    <location>
        <begin position="130"/>
        <end position="139"/>
    </location>
</feature>
<dbReference type="PROSITE" id="PS50102">
    <property type="entry name" value="RRM"/>
    <property type="match status" value="1"/>
</dbReference>
<dbReference type="SUPFAM" id="SSF54928">
    <property type="entry name" value="RNA-binding domain, RBD"/>
    <property type="match status" value="1"/>
</dbReference>
<feature type="compositionally biased region" description="Low complexity" evidence="3">
    <location>
        <begin position="140"/>
        <end position="149"/>
    </location>
</feature>